<keyword evidence="1" id="KW-1133">Transmembrane helix</keyword>
<dbReference type="EMBL" id="LGKO01000005">
    <property type="protein sequence ID" value="KPL82311.1"/>
    <property type="molecule type" value="Genomic_DNA"/>
</dbReference>
<feature type="transmembrane region" description="Helical" evidence="1">
    <location>
        <begin position="162"/>
        <end position="183"/>
    </location>
</feature>
<evidence type="ECO:0008006" key="4">
    <source>
        <dbReference type="Google" id="ProtNLM"/>
    </source>
</evidence>
<feature type="transmembrane region" description="Helical" evidence="1">
    <location>
        <begin position="307"/>
        <end position="328"/>
    </location>
</feature>
<comment type="caution">
    <text evidence="2">The sequence shown here is derived from an EMBL/GenBank/DDBJ whole genome shotgun (WGS) entry which is preliminary data.</text>
</comment>
<reference evidence="2 3" key="1">
    <citation type="submission" date="2015-07" db="EMBL/GenBank/DDBJ databases">
        <title>Whole genome sequence of Thermanaerothrix daxensis DSM 23592.</title>
        <authorList>
            <person name="Hemp J."/>
            <person name="Ward L.M."/>
            <person name="Pace L.A."/>
            <person name="Fischer W.W."/>
        </authorList>
    </citation>
    <scope>NUCLEOTIDE SEQUENCE [LARGE SCALE GENOMIC DNA]</scope>
    <source>
        <strain evidence="2 3">GNS-1</strain>
    </source>
</reference>
<feature type="transmembrane region" description="Helical" evidence="1">
    <location>
        <begin position="467"/>
        <end position="489"/>
    </location>
</feature>
<feature type="transmembrane region" description="Helical" evidence="1">
    <location>
        <begin position="558"/>
        <end position="575"/>
    </location>
</feature>
<feature type="transmembrane region" description="Helical" evidence="1">
    <location>
        <begin position="529"/>
        <end position="551"/>
    </location>
</feature>
<protein>
    <recommendedName>
        <fullName evidence="4">Glycosyltransferase RgtA/B/C/D-like domain-containing protein</fullName>
    </recommendedName>
</protein>
<keyword evidence="3" id="KW-1185">Reference proteome</keyword>
<evidence type="ECO:0000313" key="2">
    <source>
        <dbReference type="EMBL" id="KPL82311.1"/>
    </source>
</evidence>
<dbReference type="Proteomes" id="UP000050544">
    <property type="component" value="Unassembled WGS sequence"/>
</dbReference>
<name>A0A0P6XPE6_9CHLR</name>
<gene>
    <name evidence="2" type="ORF">SE15_08905</name>
</gene>
<feature type="transmembrane region" description="Helical" evidence="1">
    <location>
        <begin position="405"/>
        <end position="424"/>
    </location>
</feature>
<sequence length="700" mass="77972">MGQIYCKIQAQSLCAHSPNSVITSGFSSSEHSPTSRDPARGWLLGLILLNLVVALFTFDDFGFAWDEPLFYAYGDAVDYAYSISARLSGNFDIENAYGPSAGDHKYYGPAYLLLVRPLVDALRQLPVPGVHRDEWWHLVNFLTLQVGVVFFYKLARRWVGPWAGLGAAALFATQPVVWGHGMINPKDMPFMVFFILAVESGLTLVDHLRATSPPASTEAAPPGEVFALARWTLWRVAVLVVGSMVLLTYLLAGPIQNGIRALVEAAYQAAPGSLLGRWFLWVAARAPETPPDAYVNKAWALFLRLRTGVTVLSVPLVLHTLVGLIWPAGMQNLGRALSARLAPLPTWPQWRAGAPFRWRNAGWRLGVAALMLGLLTSIRVLGPLVGALVVLYFLLQSYPRSWKPLLVYGLIAAGVTYLTWPFLWDNPLVRLIEVARHMANNPHILPVLFNGQVFPSNQLPRSYLPTLLGLTLTEPVFPLLVLGSGVGLVRFWRRSLEWRSFLILLLWVGLPLAYVLWRRPPMYDGYRHFLFLLPPLFVLAGLGLDALFGWLRRGWQRVGLGFLLLLPGVIGLVRLHPYPYAYYNAFMGGVGGAFRRYETDYWLTCYKETMCLINAEARDHPVTLFVLRQPQIARRYAAPGVTVQSFDPANDATYPGSWLLLITRYNQDLTNHPEDPVRYAVGRAGAVFCVVKEVGGTAVP</sequence>
<feature type="transmembrane region" description="Helical" evidence="1">
    <location>
        <begin position="365"/>
        <end position="393"/>
    </location>
</feature>
<proteinExistence type="predicted"/>
<organism evidence="2 3">
    <name type="scientific">Thermanaerothrix daxensis</name>
    <dbReference type="NCBI Taxonomy" id="869279"/>
    <lineage>
        <taxon>Bacteria</taxon>
        <taxon>Bacillati</taxon>
        <taxon>Chloroflexota</taxon>
        <taxon>Anaerolineae</taxon>
        <taxon>Anaerolineales</taxon>
        <taxon>Anaerolineaceae</taxon>
        <taxon>Thermanaerothrix</taxon>
    </lineage>
</organism>
<keyword evidence="1" id="KW-0472">Membrane</keyword>
<evidence type="ECO:0000256" key="1">
    <source>
        <dbReference type="SAM" id="Phobius"/>
    </source>
</evidence>
<feature type="transmembrane region" description="Helical" evidence="1">
    <location>
        <begin position="501"/>
        <end position="517"/>
    </location>
</feature>
<keyword evidence="1" id="KW-0812">Transmembrane</keyword>
<dbReference type="STRING" id="869279.SE15_08905"/>
<feature type="transmembrane region" description="Helical" evidence="1">
    <location>
        <begin position="232"/>
        <end position="252"/>
    </location>
</feature>
<feature type="transmembrane region" description="Helical" evidence="1">
    <location>
        <begin position="41"/>
        <end position="58"/>
    </location>
</feature>
<feature type="transmembrane region" description="Helical" evidence="1">
    <location>
        <begin position="135"/>
        <end position="155"/>
    </location>
</feature>
<accession>A0A0P6XPE6</accession>
<evidence type="ECO:0000313" key="3">
    <source>
        <dbReference type="Proteomes" id="UP000050544"/>
    </source>
</evidence>
<dbReference type="AlphaFoldDB" id="A0A0P6XPE6"/>